<dbReference type="AlphaFoldDB" id="A0A212LWS0"/>
<evidence type="ECO:0000256" key="2">
    <source>
        <dbReference type="ARBA" id="ARBA00012052"/>
    </source>
</evidence>
<dbReference type="Pfam" id="PF08544">
    <property type="entry name" value="GHMP_kinases_C"/>
    <property type="match status" value="1"/>
</dbReference>
<dbReference type="InterPro" id="IPR013750">
    <property type="entry name" value="GHMP_kinase_C_dom"/>
</dbReference>
<dbReference type="GO" id="GO:0016114">
    <property type="term" value="P:terpenoid biosynthetic process"/>
    <property type="evidence" value="ECO:0007669"/>
    <property type="project" value="UniProtKB-UniRule"/>
</dbReference>
<evidence type="ECO:0000256" key="3">
    <source>
        <dbReference type="ARBA" id="ARBA00017473"/>
    </source>
</evidence>
<keyword evidence="6 9" id="KW-0418">Kinase</keyword>
<dbReference type="EC" id="2.7.1.148" evidence="2 9"/>
<feature type="active site" evidence="9">
    <location>
        <position position="140"/>
    </location>
</feature>
<comment type="similarity">
    <text evidence="1 9">Belongs to the GHMP kinase family. IspE subfamily.</text>
</comment>
<evidence type="ECO:0000256" key="7">
    <source>
        <dbReference type="ARBA" id="ARBA00022840"/>
    </source>
</evidence>
<evidence type="ECO:0000256" key="1">
    <source>
        <dbReference type="ARBA" id="ARBA00009684"/>
    </source>
</evidence>
<feature type="binding site" evidence="9">
    <location>
        <begin position="98"/>
        <end position="108"/>
    </location>
    <ligand>
        <name>ATP</name>
        <dbReference type="ChEBI" id="CHEBI:30616"/>
    </ligand>
</feature>
<evidence type="ECO:0000259" key="11">
    <source>
        <dbReference type="Pfam" id="PF08544"/>
    </source>
</evidence>
<evidence type="ECO:0000256" key="8">
    <source>
        <dbReference type="ARBA" id="ARBA00032554"/>
    </source>
</evidence>
<evidence type="ECO:0000256" key="9">
    <source>
        <dbReference type="HAMAP-Rule" id="MF_00061"/>
    </source>
</evidence>
<evidence type="ECO:0000256" key="6">
    <source>
        <dbReference type="ARBA" id="ARBA00022777"/>
    </source>
</evidence>
<feature type="active site" evidence="9">
    <location>
        <position position="15"/>
    </location>
</feature>
<dbReference type="HAMAP" id="MF_00061">
    <property type="entry name" value="IspE"/>
    <property type="match status" value="1"/>
</dbReference>
<dbReference type="NCBIfam" id="NF011202">
    <property type="entry name" value="PRK14608.1"/>
    <property type="match status" value="1"/>
</dbReference>
<keyword evidence="4 9" id="KW-0808">Transferase</keyword>
<keyword evidence="9" id="KW-0414">Isoprene biosynthesis</keyword>
<dbReference type="GO" id="GO:0019288">
    <property type="term" value="P:isopentenyl diphosphate biosynthetic process, methylerythritol 4-phosphate pathway"/>
    <property type="evidence" value="ECO:0007669"/>
    <property type="project" value="UniProtKB-UniRule"/>
</dbReference>
<evidence type="ECO:0000256" key="4">
    <source>
        <dbReference type="ARBA" id="ARBA00022679"/>
    </source>
</evidence>
<comment type="function">
    <text evidence="9">Catalyzes the phosphorylation of the position 2 hydroxy group of 4-diphosphocytidyl-2C-methyl-D-erythritol.</text>
</comment>
<dbReference type="InterPro" id="IPR036554">
    <property type="entry name" value="GHMP_kinase_C_sf"/>
</dbReference>
<keyword evidence="7 9" id="KW-0067">ATP-binding</keyword>
<organism evidence="12">
    <name type="scientific">uncultured Sporomusa sp</name>
    <dbReference type="NCBI Taxonomy" id="307249"/>
    <lineage>
        <taxon>Bacteria</taxon>
        <taxon>Bacillati</taxon>
        <taxon>Bacillota</taxon>
        <taxon>Negativicutes</taxon>
        <taxon>Selenomonadales</taxon>
        <taxon>Sporomusaceae</taxon>
        <taxon>Sporomusa</taxon>
        <taxon>environmental samples</taxon>
    </lineage>
</organism>
<comment type="catalytic activity">
    <reaction evidence="9">
        <text>4-CDP-2-C-methyl-D-erythritol + ATP = 4-CDP-2-C-methyl-D-erythritol 2-phosphate + ADP + H(+)</text>
        <dbReference type="Rhea" id="RHEA:18437"/>
        <dbReference type="ChEBI" id="CHEBI:15378"/>
        <dbReference type="ChEBI" id="CHEBI:30616"/>
        <dbReference type="ChEBI" id="CHEBI:57823"/>
        <dbReference type="ChEBI" id="CHEBI:57919"/>
        <dbReference type="ChEBI" id="CHEBI:456216"/>
        <dbReference type="EC" id="2.7.1.148"/>
    </reaction>
</comment>
<accession>A0A212LWS0</accession>
<dbReference type="GO" id="GO:0005524">
    <property type="term" value="F:ATP binding"/>
    <property type="evidence" value="ECO:0007669"/>
    <property type="project" value="UniProtKB-UniRule"/>
</dbReference>
<evidence type="ECO:0000313" key="12">
    <source>
        <dbReference type="EMBL" id="SCM82064.1"/>
    </source>
</evidence>
<dbReference type="GO" id="GO:0050515">
    <property type="term" value="F:4-(cytidine 5'-diphospho)-2-C-methyl-D-erythritol kinase activity"/>
    <property type="evidence" value="ECO:0007669"/>
    <property type="project" value="UniProtKB-UniRule"/>
</dbReference>
<sequence>MDKVLGMLTVQAYAKINLALDVLYKRPDGYHEVAMIMQAVNLADTVTLTSQTGDITLNVNILGLPGDASNLAYRAAALLQEYAQPGQGVHIELDKQIPLAAGLAGGSADAAAVLKGLNELWGLDLSLDELGKLAAKLGSDVPFCLYNGTKLATGRGELLAPLPALPACYVVLAKPAIEVPTAWVYRQFKVEQAGRRPDIAAMSKYLAEGNLAGVAANVANVLESVTIPAYPEIARIKDHMLAYGAMAALMSGSGPTVFGIVGCRDQAEAIAGRLRDEGVPEVFVAETV</sequence>
<keyword evidence="5 9" id="KW-0547">Nucleotide-binding</keyword>
<feature type="domain" description="GHMP kinase C-terminal" evidence="11">
    <location>
        <begin position="204"/>
        <end position="278"/>
    </location>
</feature>
<dbReference type="Gene3D" id="3.30.230.10">
    <property type="match status" value="1"/>
</dbReference>
<dbReference type="PIRSF" id="PIRSF010376">
    <property type="entry name" value="IspE"/>
    <property type="match status" value="1"/>
</dbReference>
<dbReference type="InterPro" id="IPR014721">
    <property type="entry name" value="Ribsml_uS5_D2-typ_fold_subgr"/>
</dbReference>
<dbReference type="SUPFAM" id="SSF55060">
    <property type="entry name" value="GHMP Kinase, C-terminal domain"/>
    <property type="match status" value="1"/>
</dbReference>
<comment type="pathway">
    <text evidence="9">Isoprenoid biosynthesis; isopentenyl diphosphate biosynthesis via DXP pathway; isopentenyl diphosphate from 1-deoxy-D-xylulose 5-phosphate: step 3/6.</text>
</comment>
<dbReference type="Pfam" id="PF00288">
    <property type="entry name" value="GHMP_kinases_N"/>
    <property type="match status" value="1"/>
</dbReference>
<dbReference type="SUPFAM" id="SSF54211">
    <property type="entry name" value="Ribosomal protein S5 domain 2-like"/>
    <property type="match status" value="1"/>
</dbReference>
<dbReference type="NCBIfam" id="TIGR00154">
    <property type="entry name" value="ispE"/>
    <property type="match status" value="1"/>
</dbReference>
<dbReference type="InterPro" id="IPR006204">
    <property type="entry name" value="GHMP_kinase_N_dom"/>
</dbReference>
<proteinExistence type="inferred from homology"/>
<protein>
    <recommendedName>
        <fullName evidence="3 9">4-diphosphocytidyl-2-C-methyl-D-erythritol kinase</fullName>
        <shortName evidence="9">CMK</shortName>
        <ecNumber evidence="2 9">2.7.1.148</ecNumber>
    </recommendedName>
    <alternativeName>
        <fullName evidence="8 9">4-(cytidine-5'-diphospho)-2-C-methyl-D-erythritol kinase</fullName>
    </alternativeName>
</protein>
<dbReference type="UniPathway" id="UPA00056">
    <property type="reaction ID" value="UER00094"/>
</dbReference>
<dbReference type="Gene3D" id="3.30.70.890">
    <property type="entry name" value="GHMP kinase, C-terminal domain"/>
    <property type="match status" value="1"/>
</dbReference>
<feature type="domain" description="GHMP kinase N-terminal" evidence="10">
    <location>
        <begin position="70"/>
        <end position="148"/>
    </location>
</feature>
<dbReference type="PANTHER" id="PTHR43527">
    <property type="entry name" value="4-DIPHOSPHOCYTIDYL-2-C-METHYL-D-ERYTHRITOL KINASE, CHLOROPLASTIC"/>
    <property type="match status" value="1"/>
</dbReference>
<dbReference type="InterPro" id="IPR020568">
    <property type="entry name" value="Ribosomal_Su5_D2-typ_SF"/>
</dbReference>
<dbReference type="PANTHER" id="PTHR43527:SF2">
    <property type="entry name" value="4-DIPHOSPHOCYTIDYL-2-C-METHYL-D-ERYTHRITOL KINASE, CHLOROPLASTIC"/>
    <property type="match status" value="1"/>
</dbReference>
<name>A0A212LWS0_9FIRM</name>
<dbReference type="EMBL" id="FMJE01000004">
    <property type="protein sequence ID" value="SCM82064.1"/>
    <property type="molecule type" value="Genomic_DNA"/>
</dbReference>
<gene>
    <name evidence="9 12" type="primary">ispE</name>
    <name evidence="12" type="ORF">KL86SPO_40549</name>
</gene>
<evidence type="ECO:0000259" key="10">
    <source>
        <dbReference type="Pfam" id="PF00288"/>
    </source>
</evidence>
<evidence type="ECO:0000256" key="5">
    <source>
        <dbReference type="ARBA" id="ARBA00022741"/>
    </source>
</evidence>
<reference evidence="12" key="1">
    <citation type="submission" date="2016-08" db="EMBL/GenBank/DDBJ databases">
        <authorList>
            <person name="Seilhamer J.J."/>
        </authorList>
    </citation>
    <scope>NUCLEOTIDE SEQUENCE</scope>
    <source>
        <strain evidence="12">86</strain>
    </source>
</reference>
<dbReference type="InterPro" id="IPR004424">
    <property type="entry name" value="IspE"/>
</dbReference>